<dbReference type="Gene3D" id="1.10.10.60">
    <property type="entry name" value="Homeodomain-like"/>
    <property type="match status" value="1"/>
</dbReference>
<dbReference type="Proteomes" id="UP001565200">
    <property type="component" value="Unassembled WGS sequence"/>
</dbReference>
<dbReference type="PROSITE" id="PS01124">
    <property type="entry name" value="HTH_ARAC_FAMILY_2"/>
    <property type="match status" value="1"/>
</dbReference>
<keyword evidence="1" id="KW-0805">Transcription regulation</keyword>
<dbReference type="Pfam" id="PF12833">
    <property type="entry name" value="HTH_18"/>
    <property type="match status" value="1"/>
</dbReference>
<dbReference type="SMART" id="SM00342">
    <property type="entry name" value="HTH_ARAC"/>
    <property type="match status" value="1"/>
</dbReference>
<dbReference type="InterPro" id="IPR050204">
    <property type="entry name" value="AraC_XylS_family_regulators"/>
</dbReference>
<evidence type="ECO:0000259" key="4">
    <source>
        <dbReference type="PROSITE" id="PS01124"/>
    </source>
</evidence>
<gene>
    <name evidence="5" type="ORF">AAK873_13695</name>
</gene>
<proteinExistence type="predicted"/>
<dbReference type="SUPFAM" id="SSF46689">
    <property type="entry name" value="Homeodomain-like"/>
    <property type="match status" value="1"/>
</dbReference>
<evidence type="ECO:0000256" key="1">
    <source>
        <dbReference type="ARBA" id="ARBA00023015"/>
    </source>
</evidence>
<evidence type="ECO:0000313" key="5">
    <source>
        <dbReference type="EMBL" id="MEY8246656.1"/>
    </source>
</evidence>
<dbReference type="PANTHER" id="PTHR46796">
    <property type="entry name" value="HTH-TYPE TRANSCRIPTIONAL ACTIVATOR RHAS-RELATED"/>
    <property type="match status" value="1"/>
</dbReference>
<evidence type="ECO:0000256" key="2">
    <source>
        <dbReference type="ARBA" id="ARBA00023125"/>
    </source>
</evidence>
<reference evidence="5 6" key="1">
    <citation type="submission" date="2024-03" db="EMBL/GenBank/DDBJ databases">
        <title>Mouse gut bacterial collection (mGBC) of GemPharmatech.</title>
        <authorList>
            <person name="He Y."/>
            <person name="Dong L."/>
            <person name="Wu D."/>
            <person name="Gao X."/>
            <person name="Lin Z."/>
        </authorList>
    </citation>
    <scope>NUCLEOTIDE SEQUENCE [LARGE SCALE GENOMIC DNA]</scope>
    <source>
        <strain evidence="5 6">54-13</strain>
    </source>
</reference>
<dbReference type="InterPro" id="IPR018060">
    <property type="entry name" value="HTH_AraC"/>
</dbReference>
<dbReference type="InterPro" id="IPR046532">
    <property type="entry name" value="DUF6597"/>
</dbReference>
<sequence length="272" mass="30827">MGDAEILFIRPCEPLRSYVRYYYILNSVRGFNVLTFPIGCTQLIFHKGTPLFIPELNSSQSMFTISGQVNFSAHVSSCGYAEMIVVVFQPHAIGWFIDTPPSSFFNLEISGFDIGNGALSGLALRIFDCVDNFRCVHMIENWLLAKLYNVNLPDYYRIGATVARLMECPSAKVTELADVACLCKKQFERVFGRCVGMRPKEYARVVRFQKSMWLMQNGQCNDADIAYASGFADQSHFIREFKAFSGRTPGQLRNEARPYSDLFTDPLTQSMK</sequence>
<keyword evidence="3" id="KW-0804">Transcription</keyword>
<keyword evidence="6" id="KW-1185">Reference proteome</keyword>
<organism evidence="5 6">
    <name type="scientific">Heminiphilus faecis</name>
    <dbReference type="NCBI Taxonomy" id="2601703"/>
    <lineage>
        <taxon>Bacteria</taxon>
        <taxon>Pseudomonadati</taxon>
        <taxon>Bacteroidota</taxon>
        <taxon>Bacteroidia</taxon>
        <taxon>Bacteroidales</taxon>
        <taxon>Muribaculaceae</taxon>
        <taxon>Heminiphilus</taxon>
    </lineage>
</organism>
<feature type="domain" description="HTH araC/xylS-type" evidence="4">
    <location>
        <begin position="156"/>
        <end position="255"/>
    </location>
</feature>
<evidence type="ECO:0000313" key="6">
    <source>
        <dbReference type="Proteomes" id="UP001565200"/>
    </source>
</evidence>
<protein>
    <submittedName>
        <fullName evidence="5">AraC family transcriptional regulator</fullName>
    </submittedName>
</protein>
<dbReference type="EMBL" id="JBCLPP010000068">
    <property type="protein sequence ID" value="MEY8246656.1"/>
    <property type="molecule type" value="Genomic_DNA"/>
</dbReference>
<dbReference type="RefSeq" id="WP_369864045.1">
    <property type="nucleotide sequence ID" value="NZ_JBCLPP010000068.1"/>
</dbReference>
<accession>A0ABV4CZ72</accession>
<dbReference type="PANTHER" id="PTHR46796:SF13">
    <property type="entry name" value="HTH-TYPE TRANSCRIPTIONAL ACTIVATOR RHAS"/>
    <property type="match status" value="1"/>
</dbReference>
<dbReference type="InterPro" id="IPR009057">
    <property type="entry name" value="Homeodomain-like_sf"/>
</dbReference>
<dbReference type="Pfam" id="PF20240">
    <property type="entry name" value="DUF6597"/>
    <property type="match status" value="1"/>
</dbReference>
<keyword evidence="2" id="KW-0238">DNA-binding</keyword>
<evidence type="ECO:0000256" key="3">
    <source>
        <dbReference type="ARBA" id="ARBA00023163"/>
    </source>
</evidence>
<name>A0ABV4CZ72_9BACT</name>
<comment type="caution">
    <text evidence="5">The sequence shown here is derived from an EMBL/GenBank/DDBJ whole genome shotgun (WGS) entry which is preliminary data.</text>
</comment>